<dbReference type="InterPro" id="IPR051384">
    <property type="entry name" value="Mth_GPCR"/>
</dbReference>
<dbReference type="PANTHER" id="PTHR47154:SF2">
    <property type="entry name" value="G-PROTEIN COUPLED RECEPTOR MTH-RELATED"/>
    <property type="match status" value="1"/>
</dbReference>
<dbReference type="PANTHER" id="PTHR47154">
    <property type="entry name" value="G-PROTEIN COUPLED RECEPTOR MTH-RELATED"/>
    <property type="match status" value="1"/>
</dbReference>
<dbReference type="GO" id="GO:0008528">
    <property type="term" value="F:G protein-coupled peptide receptor activity"/>
    <property type="evidence" value="ECO:0007669"/>
    <property type="project" value="TreeGrafter"/>
</dbReference>
<dbReference type="Proteomes" id="UP001059596">
    <property type="component" value="Unassembled WGS sequence"/>
</dbReference>
<feature type="transmembrane region" description="Helical" evidence="1">
    <location>
        <begin position="94"/>
        <end position="113"/>
    </location>
</feature>
<reference evidence="2" key="1">
    <citation type="journal article" date="2023" name="Genome Biol. Evol.">
        <title>Long-read-based Genome Assembly of Drosophila gunungcola Reveals Fewer Chemosensory Genes in Flower-breeding Species.</title>
        <authorList>
            <person name="Negi A."/>
            <person name="Liao B.Y."/>
            <person name="Yeh S.D."/>
        </authorList>
    </citation>
    <scope>NUCLEOTIDE SEQUENCE</scope>
    <source>
        <strain evidence="2">Sukarami</strain>
    </source>
</reference>
<keyword evidence="3" id="KW-1185">Reference proteome</keyword>
<sequence>MVSRNFQTHCFSVIMFILTAYYIIKVKRELNRFKVQEETTVTCLNFDSQTYLQFLRISVLMGVFYIIFSILYIFRQSYFYKPLIRVANCFERFYGAFVFFMLIPRRSTLSLLVDSYRKKKRDKRVGDACAAQS</sequence>
<organism evidence="2 3">
    <name type="scientific">Drosophila gunungcola</name>
    <name type="common">fruit fly</name>
    <dbReference type="NCBI Taxonomy" id="103775"/>
    <lineage>
        <taxon>Eukaryota</taxon>
        <taxon>Metazoa</taxon>
        <taxon>Ecdysozoa</taxon>
        <taxon>Arthropoda</taxon>
        <taxon>Hexapoda</taxon>
        <taxon>Insecta</taxon>
        <taxon>Pterygota</taxon>
        <taxon>Neoptera</taxon>
        <taxon>Endopterygota</taxon>
        <taxon>Diptera</taxon>
        <taxon>Brachycera</taxon>
        <taxon>Muscomorpha</taxon>
        <taxon>Ephydroidea</taxon>
        <taxon>Drosophilidae</taxon>
        <taxon>Drosophila</taxon>
        <taxon>Sophophora</taxon>
    </lineage>
</organism>
<keyword evidence="1" id="KW-1133">Transmembrane helix</keyword>
<dbReference type="AlphaFoldDB" id="A0A9P9YJG1"/>
<proteinExistence type="predicted"/>
<protein>
    <submittedName>
        <fullName evidence="2">Uncharacterized protein</fullName>
    </submittedName>
</protein>
<evidence type="ECO:0000313" key="3">
    <source>
        <dbReference type="Proteomes" id="UP001059596"/>
    </source>
</evidence>
<dbReference type="EMBL" id="JAMKOV010000009">
    <property type="protein sequence ID" value="KAI8038052.1"/>
    <property type="molecule type" value="Genomic_DNA"/>
</dbReference>
<gene>
    <name evidence="2" type="ORF">M5D96_009093</name>
</gene>
<keyword evidence="1" id="KW-0812">Transmembrane</keyword>
<feature type="transmembrane region" description="Helical" evidence="1">
    <location>
        <begin position="54"/>
        <end position="74"/>
    </location>
</feature>
<dbReference type="GO" id="GO:0005886">
    <property type="term" value="C:plasma membrane"/>
    <property type="evidence" value="ECO:0007669"/>
    <property type="project" value="TreeGrafter"/>
</dbReference>
<keyword evidence="1" id="KW-0472">Membrane</keyword>
<accession>A0A9P9YJG1</accession>
<feature type="transmembrane region" description="Helical" evidence="1">
    <location>
        <begin position="6"/>
        <end position="24"/>
    </location>
</feature>
<evidence type="ECO:0000313" key="2">
    <source>
        <dbReference type="EMBL" id="KAI8038052.1"/>
    </source>
</evidence>
<evidence type="ECO:0000256" key="1">
    <source>
        <dbReference type="SAM" id="Phobius"/>
    </source>
</evidence>
<name>A0A9P9YJG1_9MUSC</name>
<comment type="caution">
    <text evidence="2">The sequence shown here is derived from an EMBL/GenBank/DDBJ whole genome shotgun (WGS) entry which is preliminary data.</text>
</comment>